<reference evidence="1 2" key="1">
    <citation type="journal article" date="2018" name="Mol. Biol. Evol.">
        <title>Broad Genomic Sampling Reveals a Smut Pathogenic Ancestry of the Fungal Clade Ustilaginomycotina.</title>
        <authorList>
            <person name="Kijpornyongpan T."/>
            <person name="Mondo S.J."/>
            <person name="Barry K."/>
            <person name="Sandor L."/>
            <person name="Lee J."/>
            <person name="Lipzen A."/>
            <person name="Pangilinan J."/>
            <person name="LaButti K."/>
            <person name="Hainaut M."/>
            <person name="Henrissat B."/>
            <person name="Grigoriev I.V."/>
            <person name="Spatafora J.W."/>
            <person name="Aime M.C."/>
        </authorList>
    </citation>
    <scope>NUCLEOTIDE SEQUENCE [LARGE SCALE GENOMIC DNA]</scope>
    <source>
        <strain evidence="1 2">SA 807</strain>
    </source>
</reference>
<keyword evidence="2" id="KW-1185">Reference proteome</keyword>
<accession>A0ACD0NTU3</accession>
<evidence type="ECO:0000313" key="1">
    <source>
        <dbReference type="EMBL" id="PWN49216.1"/>
    </source>
</evidence>
<gene>
    <name evidence="1" type="ORF">IE53DRAFT_388598</name>
</gene>
<dbReference type="EMBL" id="KZ820081">
    <property type="protein sequence ID" value="PWN49216.1"/>
    <property type="molecule type" value="Genomic_DNA"/>
</dbReference>
<proteinExistence type="predicted"/>
<organism evidence="1 2">
    <name type="scientific">Violaceomyces palustris</name>
    <dbReference type="NCBI Taxonomy" id="1673888"/>
    <lineage>
        <taxon>Eukaryota</taxon>
        <taxon>Fungi</taxon>
        <taxon>Dikarya</taxon>
        <taxon>Basidiomycota</taxon>
        <taxon>Ustilaginomycotina</taxon>
        <taxon>Ustilaginomycetes</taxon>
        <taxon>Violaceomycetales</taxon>
        <taxon>Violaceomycetaceae</taxon>
        <taxon>Violaceomyces</taxon>
    </lineage>
</organism>
<name>A0ACD0NTU3_9BASI</name>
<protein>
    <submittedName>
        <fullName evidence="1">Uncharacterized protein</fullName>
    </submittedName>
</protein>
<sequence>MSAPDPKGLIAARFLESLLSDIVLDTALIVHSNVKKARSICPSCGFRCRIHTSSANHTHPSAKGFHQNEFSYMERGGSTRPSSVTPAPPNSTPMGNTGSVSAKPDYYSHNPLFECLVCSRQVSSNRYATHLAKCMGMGGKGSRKGAARNAKSSNALAAAAAAALGRFGSSGINTGNASNASNASTPKDSSDIDGDEVTSSKKKKTVSTSVGPKSNGKRALSPLSASNVAQARMNKKLKTSTPPPLGSGSRLDPDLASGMSRSHSAQTFAPSSLGTAAPLTGSPLNPRKKGGDGAGGLGEKSSGPFGGDGSRAPSADSEGLRKDPRRVGSSSPTKHEPGPSRNGQSIVVAKSRGRGRPKGSGAPANLVGPQHNITKLKDSTSRPTDGSKADATVGPLSVKVSAGGRREKLGGSLTGKKPGGEDDDDPSGYEDPSEDDSDDEGSEEEEDDDESGDGSDDDEGSDSESSEDEEDDNDEETNIDVGTHQDDDEEDDEEGDDDEEEDDEDEEHEEGSINDDASSADLPLGATSATIPSPSAKKANQGSNLKTKIIVKTSSSSNGGGLQRGKGSDGEFIDVESASEAEQSDDGLF</sequence>
<evidence type="ECO:0000313" key="2">
    <source>
        <dbReference type="Proteomes" id="UP000245626"/>
    </source>
</evidence>
<dbReference type="Proteomes" id="UP000245626">
    <property type="component" value="Unassembled WGS sequence"/>
</dbReference>